<sequence>MYQQRHAPRLPWSCCDKAATAQREREILVQFHEKRDNGGAAKCAHNNGSCIQDPMSLCARQAPSFATLANFPRKLKLEPAALGLRQKGALAALGRLWGKVNATAATARANRIHPWRRMTTACKTFPSAVNARLSRNAWAPSLYTCAAHALDLFVPPTLLPIRRR</sequence>
<name>B2WIL2_PYRTR</name>
<organism evidence="1 2">
    <name type="scientific">Pyrenophora tritici-repentis (strain Pt-1C-BFP)</name>
    <name type="common">Wheat tan spot fungus</name>
    <name type="synonym">Drechslera tritici-repentis</name>
    <dbReference type="NCBI Taxonomy" id="426418"/>
    <lineage>
        <taxon>Eukaryota</taxon>
        <taxon>Fungi</taxon>
        <taxon>Dikarya</taxon>
        <taxon>Ascomycota</taxon>
        <taxon>Pezizomycotina</taxon>
        <taxon>Dothideomycetes</taxon>
        <taxon>Pleosporomycetidae</taxon>
        <taxon>Pleosporales</taxon>
        <taxon>Pleosporineae</taxon>
        <taxon>Pleosporaceae</taxon>
        <taxon>Pyrenophora</taxon>
    </lineage>
</organism>
<accession>B2WIL2</accession>
<dbReference type="AlphaFoldDB" id="B2WIL2"/>
<reference evidence="2" key="1">
    <citation type="journal article" date="2013" name="G3 (Bethesda)">
        <title>Comparative genomics of a plant-pathogenic fungus, Pyrenophora tritici-repentis, reveals transduplication and the impact of repeat elements on pathogenicity and population divergence.</title>
        <authorList>
            <person name="Manning V.A."/>
            <person name="Pandelova I."/>
            <person name="Dhillon B."/>
            <person name="Wilhelm L.J."/>
            <person name="Goodwin S.B."/>
            <person name="Berlin A.M."/>
            <person name="Figueroa M."/>
            <person name="Freitag M."/>
            <person name="Hane J.K."/>
            <person name="Henrissat B."/>
            <person name="Holman W.H."/>
            <person name="Kodira C.D."/>
            <person name="Martin J."/>
            <person name="Oliver R.P."/>
            <person name="Robbertse B."/>
            <person name="Schackwitz W."/>
            <person name="Schwartz D.C."/>
            <person name="Spatafora J.W."/>
            <person name="Turgeon B.G."/>
            <person name="Yandava C."/>
            <person name="Young S."/>
            <person name="Zhou S."/>
            <person name="Zeng Q."/>
            <person name="Grigoriev I.V."/>
            <person name="Ma L.-J."/>
            <person name="Ciuffetti L.M."/>
        </authorList>
    </citation>
    <scope>NUCLEOTIDE SEQUENCE [LARGE SCALE GENOMIC DNA]</scope>
    <source>
        <strain evidence="2">Pt-1C-BFP</strain>
    </source>
</reference>
<evidence type="ECO:0000313" key="1">
    <source>
        <dbReference type="EMBL" id="EDU42872.1"/>
    </source>
</evidence>
<evidence type="ECO:0000313" key="2">
    <source>
        <dbReference type="Proteomes" id="UP000001471"/>
    </source>
</evidence>
<protein>
    <submittedName>
        <fullName evidence="1">Uncharacterized protein</fullName>
    </submittedName>
</protein>
<dbReference type="EMBL" id="DS231626">
    <property type="protein sequence ID" value="EDU42872.1"/>
    <property type="molecule type" value="Genomic_DNA"/>
</dbReference>
<dbReference type="InParanoid" id="B2WIL2"/>
<dbReference type="OrthoDB" id="3692988at2759"/>
<dbReference type="HOGENOM" id="CLU_1619905_0_0_1"/>
<proteinExistence type="predicted"/>
<dbReference type="Proteomes" id="UP000001471">
    <property type="component" value="Unassembled WGS sequence"/>
</dbReference>
<gene>
    <name evidence="1" type="ORF">PTRG_09821</name>
</gene>